<proteinExistence type="predicted"/>
<evidence type="ECO:0000313" key="3">
    <source>
        <dbReference type="WBParaSite" id="Pan_g10214.t1"/>
    </source>
</evidence>
<sequence>MFIFQVAILLFLIILKSHTQAAEIAREVEGGVELLSTGEIELILPDDLSFTVKSTGSFVGKAEFCYAAQTTINHNKAQVYN</sequence>
<protein>
    <submittedName>
        <fullName evidence="3">OstA-like_N domain-containing protein</fullName>
    </submittedName>
</protein>
<dbReference type="AlphaFoldDB" id="A0A7E4ULJ8"/>
<name>A0A7E4ULJ8_PANRE</name>
<feature type="signal peptide" evidence="1">
    <location>
        <begin position="1"/>
        <end position="21"/>
    </location>
</feature>
<reference evidence="2" key="1">
    <citation type="journal article" date="2013" name="Genetics">
        <title>The draft genome and transcriptome of Panagrellus redivivus are shaped by the harsh demands of a free-living lifestyle.</title>
        <authorList>
            <person name="Srinivasan J."/>
            <person name="Dillman A.R."/>
            <person name="Macchietto M.G."/>
            <person name="Heikkinen L."/>
            <person name="Lakso M."/>
            <person name="Fracchia K.M."/>
            <person name="Antoshechkin I."/>
            <person name="Mortazavi A."/>
            <person name="Wong G."/>
            <person name="Sternberg P.W."/>
        </authorList>
    </citation>
    <scope>NUCLEOTIDE SEQUENCE [LARGE SCALE GENOMIC DNA]</scope>
    <source>
        <strain evidence="2">MT8872</strain>
    </source>
</reference>
<keyword evidence="1" id="KW-0732">Signal</keyword>
<dbReference type="Proteomes" id="UP000492821">
    <property type="component" value="Unassembled WGS sequence"/>
</dbReference>
<feature type="chain" id="PRO_5029007942" evidence="1">
    <location>
        <begin position="22"/>
        <end position="81"/>
    </location>
</feature>
<evidence type="ECO:0000313" key="2">
    <source>
        <dbReference type="Proteomes" id="UP000492821"/>
    </source>
</evidence>
<keyword evidence="2" id="KW-1185">Reference proteome</keyword>
<accession>A0A7E4ULJ8</accession>
<reference evidence="3" key="2">
    <citation type="submission" date="2020-10" db="UniProtKB">
        <authorList>
            <consortium name="WormBaseParasite"/>
        </authorList>
    </citation>
    <scope>IDENTIFICATION</scope>
</reference>
<organism evidence="2 3">
    <name type="scientific">Panagrellus redivivus</name>
    <name type="common">Microworm</name>
    <dbReference type="NCBI Taxonomy" id="6233"/>
    <lineage>
        <taxon>Eukaryota</taxon>
        <taxon>Metazoa</taxon>
        <taxon>Ecdysozoa</taxon>
        <taxon>Nematoda</taxon>
        <taxon>Chromadorea</taxon>
        <taxon>Rhabditida</taxon>
        <taxon>Tylenchina</taxon>
        <taxon>Panagrolaimomorpha</taxon>
        <taxon>Panagrolaimoidea</taxon>
        <taxon>Panagrolaimidae</taxon>
        <taxon>Panagrellus</taxon>
    </lineage>
</organism>
<dbReference type="WBParaSite" id="Pan_g10214.t1">
    <property type="protein sequence ID" value="Pan_g10214.t1"/>
    <property type="gene ID" value="Pan_g10214"/>
</dbReference>
<evidence type="ECO:0000256" key="1">
    <source>
        <dbReference type="SAM" id="SignalP"/>
    </source>
</evidence>